<dbReference type="STRING" id="13706.A0A1X2HGV6"/>
<feature type="domain" description="Yippee" evidence="5">
    <location>
        <begin position="13"/>
        <end position="110"/>
    </location>
</feature>
<dbReference type="InterPro" id="IPR039058">
    <property type="entry name" value="Yippee_fam"/>
</dbReference>
<evidence type="ECO:0000313" key="6">
    <source>
        <dbReference type="EMBL" id="ORY98157.1"/>
    </source>
</evidence>
<comment type="caution">
    <text evidence="6">The sequence shown here is derived from an EMBL/GenBank/DDBJ whole genome shotgun (WGS) entry which is preliminary data.</text>
</comment>
<dbReference type="OMA" id="HLAFKGH"/>
<protein>
    <recommendedName>
        <fullName evidence="4">Protein yippee-like</fullName>
    </recommendedName>
</protein>
<dbReference type="EMBL" id="MCGN01000004">
    <property type="protein sequence ID" value="ORY98157.1"/>
    <property type="molecule type" value="Genomic_DNA"/>
</dbReference>
<dbReference type="FunCoup" id="A0A1X2HGV6">
    <property type="interactions" value="397"/>
</dbReference>
<reference evidence="6 7" key="1">
    <citation type="submission" date="2016-07" db="EMBL/GenBank/DDBJ databases">
        <title>Pervasive Adenine N6-methylation of Active Genes in Fungi.</title>
        <authorList>
            <consortium name="DOE Joint Genome Institute"/>
            <person name="Mondo S.J."/>
            <person name="Dannebaum R.O."/>
            <person name="Kuo R.C."/>
            <person name="Labutti K."/>
            <person name="Haridas S."/>
            <person name="Kuo A."/>
            <person name="Salamov A."/>
            <person name="Ahrendt S.R."/>
            <person name="Lipzen A."/>
            <person name="Sullivan W."/>
            <person name="Andreopoulos W.B."/>
            <person name="Clum A."/>
            <person name="Lindquist E."/>
            <person name="Daum C."/>
            <person name="Ramamoorthy G.K."/>
            <person name="Gryganskyi A."/>
            <person name="Culley D."/>
            <person name="Magnuson J.K."/>
            <person name="James T.Y."/>
            <person name="O'Malley M.A."/>
            <person name="Stajich J.E."/>
            <person name="Spatafora J.W."/>
            <person name="Visel A."/>
            <person name="Grigoriev I.V."/>
        </authorList>
    </citation>
    <scope>NUCLEOTIDE SEQUENCE [LARGE SCALE GENOMIC DNA]</scope>
    <source>
        <strain evidence="6 7">NRRL 2496</strain>
    </source>
</reference>
<dbReference type="InterPro" id="IPR034751">
    <property type="entry name" value="Yippee"/>
</dbReference>
<dbReference type="Proteomes" id="UP000242180">
    <property type="component" value="Unassembled WGS sequence"/>
</dbReference>
<dbReference type="InterPro" id="IPR004910">
    <property type="entry name" value="Yippee/Mis18/Cereblon"/>
</dbReference>
<dbReference type="PANTHER" id="PTHR13848">
    <property type="entry name" value="PROTEIN YIPPEE-LIKE CG15309-RELATED"/>
    <property type="match status" value="1"/>
</dbReference>
<keyword evidence="7" id="KW-1185">Reference proteome</keyword>
<dbReference type="Pfam" id="PF03226">
    <property type="entry name" value="Yippee-Mis18"/>
    <property type="match status" value="1"/>
</dbReference>
<organism evidence="6 7">
    <name type="scientific">Syncephalastrum racemosum</name>
    <name type="common">Filamentous fungus</name>
    <dbReference type="NCBI Taxonomy" id="13706"/>
    <lineage>
        <taxon>Eukaryota</taxon>
        <taxon>Fungi</taxon>
        <taxon>Fungi incertae sedis</taxon>
        <taxon>Mucoromycota</taxon>
        <taxon>Mucoromycotina</taxon>
        <taxon>Mucoromycetes</taxon>
        <taxon>Mucorales</taxon>
        <taxon>Syncephalastraceae</taxon>
        <taxon>Syncephalastrum</taxon>
    </lineage>
</organism>
<name>A0A1X2HGV6_SYNRA</name>
<comment type="similarity">
    <text evidence="1 4">Belongs to the yippee family.</text>
</comment>
<evidence type="ECO:0000256" key="3">
    <source>
        <dbReference type="ARBA" id="ARBA00022833"/>
    </source>
</evidence>
<keyword evidence="3" id="KW-0862">Zinc</keyword>
<dbReference type="InParanoid" id="A0A1X2HGV6"/>
<dbReference type="AlphaFoldDB" id="A0A1X2HGV6"/>
<dbReference type="OrthoDB" id="6407410at2759"/>
<accession>A0A1X2HGV6</accession>
<evidence type="ECO:0000256" key="4">
    <source>
        <dbReference type="RuleBase" id="RU110713"/>
    </source>
</evidence>
<evidence type="ECO:0000256" key="1">
    <source>
        <dbReference type="ARBA" id="ARBA00005613"/>
    </source>
</evidence>
<evidence type="ECO:0000256" key="2">
    <source>
        <dbReference type="ARBA" id="ARBA00022723"/>
    </source>
</evidence>
<evidence type="ECO:0000259" key="5">
    <source>
        <dbReference type="PROSITE" id="PS51792"/>
    </source>
</evidence>
<gene>
    <name evidence="6" type="ORF">BCR43DRAFT_490964</name>
</gene>
<evidence type="ECO:0000313" key="7">
    <source>
        <dbReference type="Proteomes" id="UP000242180"/>
    </source>
</evidence>
<keyword evidence="2" id="KW-0479">Metal-binding</keyword>
<sequence length="110" mass="12596">MGLKYRTYLDGTLIYGCRRCKTHLSTGDAIISKHFQGSHGQAYLFGYCVNFIAGKAEDRSMTTGLHRVQDIACIKCREVLGWTYVKAYSEENKYKEGKFILEKDLLTDVR</sequence>
<proteinExistence type="inferred from homology"/>
<dbReference type="PROSITE" id="PS51792">
    <property type="entry name" value="YIPPEE"/>
    <property type="match status" value="1"/>
</dbReference>
<dbReference type="GO" id="GO:0046872">
    <property type="term" value="F:metal ion binding"/>
    <property type="evidence" value="ECO:0007669"/>
    <property type="project" value="UniProtKB-KW"/>
</dbReference>